<dbReference type="EMBL" id="JAPUFD010000022">
    <property type="protein sequence ID" value="MDI1493016.1"/>
    <property type="molecule type" value="Genomic_DNA"/>
</dbReference>
<feature type="region of interest" description="Disordered" evidence="1">
    <location>
        <begin position="208"/>
        <end position="385"/>
    </location>
</feature>
<accession>A0AA43QX76</accession>
<evidence type="ECO:0000313" key="2">
    <source>
        <dbReference type="EMBL" id="MDI1493016.1"/>
    </source>
</evidence>
<name>A0AA43QX76_9LECA</name>
<evidence type="ECO:0000313" key="3">
    <source>
        <dbReference type="Proteomes" id="UP001161017"/>
    </source>
</evidence>
<feature type="compositionally biased region" description="Basic and acidic residues" evidence="1">
    <location>
        <begin position="301"/>
        <end position="330"/>
    </location>
</feature>
<sequence>MPPVDHTKNRSDVTFDARRRFVTQLRGFRRTNSSSKAEPPAFKDYNLWGTITVLDEIIVGGSRLEVEEDADDFRNLLDVLLGEIEYINPNIRLGRFELLQVYNHLLDNTHKCGHLVNKWKDICVEFLNETAAPTSNRYLPNGSYTYQNYVTVFKRLKNAWLEIRFGGGSSTQYTDCLKQSIGERGLGLITHKEHPGFCFRKKKDAGAGQAASAARPTSGNETSGNEDVPRQSQSNCDPNGGRSGQYGADHDPRQGSRLEPHEGPMGQRTGNQGGPVGDMGGRGSHAAHHQPSFGPQYPGYDRADHGSRQEPRSRPYEAPMDERMGYERFHGQPSRYPEDEPYLEPPYRGRAPTDNRNFPQRRATVGQGGWTESDMRAMRSRMAGY</sequence>
<gene>
    <name evidence="2" type="ORF">OHK93_004800</name>
</gene>
<dbReference type="AlphaFoldDB" id="A0AA43QX76"/>
<feature type="compositionally biased region" description="Polar residues" evidence="1">
    <location>
        <begin position="215"/>
        <end position="237"/>
    </location>
</feature>
<feature type="compositionally biased region" description="Gly residues" evidence="1">
    <location>
        <begin position="271"/>
        <end position="283"/>
    </location>
</feature>
<comment type="caution">
    <text evidence="2">The sequence shown here is derived from an EMBL/GenBank/DDBJ whole genome shotgun (WGS) entry which is preliminary data.</text>
</comment>
<protein>
    <submittedName>
        <fullName evidence="2">Uncharacterized protein</fullName>
    </submittedName>
</protein>
<dbReference type="Proteomes" id="UP001161017">
    <property type="component" value="Unassembled WGS sequence"/>
</dbReference>
<reference evidence="2" key="1">
    <citation type="journal article" date="2023" name="Genome Biol. Evol.">
        <title>First Whole Genome Sequence and Flow Cytometry Genome Size Data for the Lichen-Forming Fungus Ramalina farinacea (Ascomycota).</title>
        <authorList>
            <person name="Llewellyn T."/>
            <person name="Mian S."/>
            <person name="Hill R."/>
            <person name="Leitch I.J."/>
            <person name="Gaya E."/>
        </authorList>
    </citation>
    <scope>NUCLEOTIDE SEQUENCE</scope>
    <source>
        <strain evidence="2">LIQ254RAFAR</strain>
    </source>
</reference>
<evidence type="ECO:0000256" key="1">
    <source>
        <dbReference type="SAM" id="MobiDB-lite"/>
    </source>
</evidence>
<organism evidence="2 3">
    <name type="scientific">Ramalina farinacea</name>
    <dbReference type="NCBI Taxonomy" id="258253"/>
    <lineage>
        <taxon>Eukaryota</taxon>
        <taxon>Fungi</taxon>
        <taxon>Dikarya</taxon>
        <taxon>Ascomycota</taxon>
        <taxon>Pezizomycotina</taxon>
        <taxon>Lecanoromycetes</taxon>
        <taxon>OSLEUM clade</taxon>
        <taxon>Lecanoromycetidae</taxon>
        <taxon>Lecanorales</taxon>
        <taxon>Lecanorineae</taxon>
        <taxon>Ramalinaceae</taxon>
        <taxon>Ramalina</taxon>
    </lineage>
</organism>
<proteinExistence type="predicted"/>
<keyword evidence="3" id="KW-1185">Reference proteome</keyword>
<feature type="compositionally biased region" description="Basic and acidic residues" evidence="1">
    <location>
        <begin position="248"/>
        <end position="262"/>
    </location>
</feature>